<keyword evidence="15" id="KW-1185">Reference proteome</keyword>
<name>A0AAD8IVJ6_9APIA</name>
<feature type="transmembrane region" description="Helical" evidence="13">
    <location>
        <begin position="57"/>
        <end position="83"/>
    </location>
</feature>
<comment type="similarity">
    <text evidence="5">Belongs to the plant organ size related (OSR) protein family.</text>
</comment>
<evidence type="ECO:0000256" key="1">
    <source>
        <dbReference type="ARBA" id="ARBA00004123"/>
    </source>
</evidence>
<evidence type="ECO:0000256" key="5">
    <source>
        <dbReference type="ARBA" id="ARBA00006891"/>
    </source>
</evidence>
<evidence type="ECO:0000313" key="15">
    <source>
        <dbReference type="Proteomes" id="UP001237642"/>
    </source>
</evidence>
<comment type="subcellular location">
    <subcellularLocation>
        <location evidence="4">Cytoplasm</location>
    </subcellularLocation>
    <subcellularLocation>
        <location evidence="3">Endoplasmic reticulum</location>
    </subcellularLocation>
    <subcellularLocation>
        <location evidence="2">Membrane</location>
        <topology evidence="2">Multi-pass membrane protein</topology>
    </subcellularLocation>
    <subcellularLocation>
        <location evidence="1">Nucleus</location>
    </subcellularLocation>
</comment>
<dbReference type="PANTHER" id="PTHR36023:SF3">
    <property type="entry name" value="ARGOS-LIKE PROTEIN"/>
    <property type="match status" value="1"/>
</dbReference>
<dbReference type="GO" id="GO:0046622">
    <property type="term" value="P:positive regulation of organ growth"/>
    <property type="evidence" value="ECO:0007669"/>
    <property type="project" value="InterPro"/>
</dbReference>
<dbReference type="GO" id="GO:0016020">
    <property type="term" value="C:membrane"/>
    <property type="evidence" value="ECO:0007669"/>
    <property type="project" value="UniProtKB-SubCell"/>
</dbReference>
<reference evidence="14" key="1">
    <citation type="submission" date="2023-02" db="EMBL/GenBank/DDBJ databases">
        <title>Genome of toxic invasive species Heracleum sosnowskyi carries increased number of genes despite the absence of recent whole-genome duplications.</title>
        <authorList>
            <person name="Schelkunov M."/>
            <person name="Shtratnikova V."/>
            <person name="Makarenko M."/>
            <person name="Klepikova A."/>
            <person name="Omelchenko D."/>
            <person name="Novikova G."/>
            <person name="Obukhova E."/>
            <person name="Bogdanov V."/>
            <person name="Penin A."/>
            <person name="Logacheva M."/>
        </authorList>
    </citation>
    <scope>NUCLEOTIDE SEQUENCE</scope>
    <source>
        <strain evidence="14">Hsosn_3</strain>
        <tissue evidence="14">Leaf</tissue>
    </source>
</reference>
<reference evidence="14" key="2">
    <citation type="submission" date="2023-05" db="EMBL/GenBank/DDBJ databases">
        <authorList>
            <person name="Schelkunov M.I."/>
        </authorList>
    </citation>
    <scope>NUCLEOTIDE SEQUENCE</scope>
    <source>
        <strain evidence="14">Hsosn_3</strain>
        <tissue evidence="14">Leaf</tissue>
    </source>
</reference>
<keyword evidence="6" id="KW-0217">Developmental protein</keyword>
<evidence type="ECO:0000256" key="4">
    <source>
        <dbReference type="ARBA" id="ARBA00004496"/>
    </source>
</evidence>
<dbReference type="Proteomes" id="UP001237642">
    <property type="component" value="Unassembled WGS sequence"/>
</dbReference>
<sequence length="122" mass="13975">MMDVRTLHNNAPVFSRTGNGNADYHHSRTKFVERRKLEHQRSFSQGLDRKMLSSKSYFTLQSLFLLICLAASLLLLPLILPPLPPPPPFMLLLLPICLVVVLMFLAFLPSNVRDVTNNYTYM</sequence>
<dbReference type="InterPro" id="IPR037468">
    <property type="entry name" value="ARGOS/ARL/OSR1"/>
</dbReference>
<comment type="caution">
    <text evidence="14">The sequence shown here is derived from an EMBL/GenBank/DDBJ whole genome shotgun (WGS) entry which is preliminary data.</text>
</comment>
<dbReference type="AlphaFoldDB" id="A0AAD8IVJ6"/>
<dbReference type="GO" id="GO:0005634">
    <property type="term" value="C:nucleus"/>
    <property type="evidence" value="ECO:0007669"/>
    <property type="project" value="UniProtKB-SubCell"/>
</dbReference>
<dbReference type="PANTHER" id="PTHR36023">
    <property type="entry name" value="ARGOS-LIKE PROTEIN"/>
    <property type="match status" value="1"/>
</dbReference>
<proteinExistence type="inferred from homology"/>
<evidence type="ECO:0000256" key="10">
    <source>
        <dbReference type="ARBA" id="ARBA00022989"/>
    </source>
</evidence>
<protein>
    <submittedName>
        <fullName evidence="14">Auxin-regulated protein involved in organ size</fullName>
    </submittedName>
</protein>
<dbReference type="GO" id="GO:0009725">
    <property type="term" value="P:response to hormone"/>
    <property type="evidence" value="ECO:0007669"/>
    <property type="project" value="UniProtKB-ARBA"/>
</dbReference>
<dbReference type="GO" id="GO:0005783">
    <property type="term" value="C:endoplasmic reticulum"/>
    <property type="evidence" value="ECO:0007669"/>
    <property type="project" value="UniProtKB-SubCell"/>
</dbReference>
<evidence type="ECO:0000256" key="6">
    <source>
        <dbReference type="ARBA" id="ARBA00022473"/>
    </source>
</evidence>
<evidence type="ECO:0000256" key="2">
    <source>
        <dbReference type="ARBA" id="ARBA00004141"/>
    </source>
</evidence>
<keyword evidence="7" id="KW-0963">Cytoplasm</keyword>
<keyword evidence="12" id="KW-0539">Nucleus</keyword>
<keyword evidence="9" id="KW-0256">Endoplasmic reticulum</keyword>
<evidence type="ECO:0000256" key="9">
    <source>
        <dbReference type="ARBA" id="ARBA00022824"/>
    </source>
</evidence>
<dbReference type="EMBL" id="JAUIZM010000004">
    <property type="protein sequence ID" value="KAK1390895.1"/>
    <property type="molecule type" value="Genomic_DNA"/>
</dbReference>
<accession>A0AAD8IVJ6</accession>
<feature type="transmembrane region" description="Helical" evidence="13">
    <location>
        <begin position="89"/>
        <end position="108"/>
    </location>
</feature>
<evidence type="ECO:0000256" key="12">
    <source>
        <dbReference type="ARBA" id="ARBA00023242"/>
    </source>
</evidence>
<evidence type="ECO:0000256" key="7">
    <source>
        <dbReference type="ARBA" id="ARBA00022490"/>
    </source>
</evidence>
<organism evidence="14 15">
    <name type="scientific">Heracleum sosnowskyi</name>
    <dbReference type="NCBI Taxonomy" id="360622"/>
    <lineage>
        <taxon>Eukaryota</taxon>
        <taxon>Viridiplantae</taxon>
        <taxon>Streptophyta</taxon>
        <taxon>Embryophyta</taxon>
        <taxon>Tracheophyta</taxon>
        <taxon>Spermatophyta</taxon>
        <taxon>Magnoliopsida</taxon>
        <taxon>eudicotyledons</taxon>
        <taxon>Gunneridae</taxon>
        <taxon>Pentapetalae</taxon>
        <taxon>asterids</taxon>
        <taxon>campanulids</taxon>
        <taxon>Apiales</taxon>
        <taxon>Apiaceae</taxon>
        <taxon>Apioideae</taxon>
        <taxon>apioid superclade</taxon>
        <taxon>Tordylieae</taxon>
        <taxon>Tordyliinae</taxon>
        <taxon>Heracleum</taxon>
    </lineage>
</organism>
<evidence type="ECO:0000256" key="8">
    <source>
        <dbReference type="ARBA" id="ARBA00022692"/>
    </source>
</evidence>
<keyword evidence="11 13" id="KW-0472">Membrane</keyword>
<evidence type="ECO:0000256" key="3">
    <source>
        <dbReference type="ARBA" id="ARBA00004240"/>
    </source>
</evidence>
<gene>
    <name evidence="14" type="ORF">POM88_019073</name>
</gene>
<evidence type="ECO:0000313" key="14">
    <source>
        <dbReference type="EMBL" id="KAK1390895.1"/>
    </source>
</evidence>
<evidence type="ECO:0000256" key="11">
    <source>
        <dbReference type="ARBA" id="ARBA00023136"/>
    </source>
</evidence>
<keyword evidence="8 13" id="KW-0812">Transmembrane</keyword>
<keyword evidence="10 13" id="KW-1133">Transmembrane helix</keyword>
<evidence type="ECO:0000256" key="13">
    <source>
        <dbReference type="SAM" id="Phobius"/>
    </source>
</evidence>